<dbReference type="InterPro" id="IPR036388">
    <property type="entry name" value="WH-like_DNA-bd_sf"/>
</dbReference>
<comment type="caution">
    <text evidence="12">The sequence shown here is derived from an EMBL/GenBank/DDBJ whole genome shotgun (WGS) entry which is preliminary data.</text>
</comment>
<dbReference type="SMART" id="SM00415">
    <property type="entry name" value="HSF"/>
    <property type="match status" value="1"/>
</dbReference>
<evidence type="ECO:0000256" key="6">
    <source>
        <dbReference type="ARBA" id="ARBA00023163"/>
    </source>
</evidence>
<reference evidence="12" key="1">
    <citation type="submission" date="2021-01" db="EMBL/GenBank/DDBJ databases">
        <title>Adiantum capillus-veneris genome.</title>
        <authorList>
            <person name="Fang Y."/>
            <person name="Liao Q."/>
        </authorList>
    </citation>
    <scope>NUCLEOTIDE SEQUENCE</scope>
    <source>
        <strain evidence="12">H3</strain>
        <tissue evidence="12">Leaf</tissue>
    </source>
</reference>
<keyword evidence="4" id="KW-0346">Stress response</keyword>
<keyword evidence="7" id="KW-0539">Nucleus</keyword>
<evidence type="ECO:0000256" key="4">
    <source>
        <dbReference type="ARBA" id="ARBA00023016"/>
    </source>
</evidence>
<keyword evidence="3" id="KW-0805">Transcription regulation</keyword>
<evidence type="ECO:0000256" key="5">
    <source>
        <dbReference type="ARBA" id="ARBA00023125"/>
    </source>
</evidence>
<proteinExistence type="inferred from homology"/>
<dbReference type="OrthoDB" id="60033at2759"/>
<dbReference type="GO" id="GO:0034605">
    <property type="term" value="P:cellular response to heat"/>
    <property type="evidence" value="ECO:0007669"/>
    <property type="project" value="TreeGrafter"/>
</dbReference>
<dbReference type="PROSITE" id="PS00434">
    <property type="entry name" value="HSF_DOMAIN"/>
    <property type="match status" value="1"/>
</dbReference>
<dbReference type="PANTHER" id="PTHR10015:SF427">
    <property type="entry name" value="HEAT SHOCK FACTOR PROTEIN"/>
    <property type="match status" value="1"/>
</dbReference>
<feature type="domain" description="HSF-type DNA-binding" evidence="11">
    <location>
        <begin position="157"/>
        <end position="181"/>
    </location>
</feature>
<dbReference type="PRINTS" id="PR00056">
    <property type="entry name" value="HSFDOMAIN"/>
</dbReference>
<evidence type="ECO:0000259" key="11">
    <source>
        <dbReference type="PROSITE" id="PS00434"/>
    </source>
</evidence>
<dbReference type="AlphaFoldDB" id="A0A9D4UFH1"/>
<dbReference type="InterPro" id="IPR000232">
    <property type="entry name" value="HSF_DNA-bd"/>
</dbReference>
<dbReference type="SUPFAM" id="SSF46785">
    <property type="entry name" value="Winged helix' DNA-binding domain"/>
    <property type="match status" value="1"/>
</dbReference>
<dbReference type="GO" id="GO:0000978">
    <property type="term" value="F:RNA polymerase II cis-regulatory region sequence-specific DNA binding"/>
    <property type="evidence" value="ECO:0007669"/>
    <property type="project" value="TreeGrafter"/>
</dbReference>
<feature type="region of interest" description="Disordered" evidence="10">
    <location>
        <begin position="207"/>
        <end position="243"/>
    </location>
</feature>
<dbReference type="InterPro" id="IPR036390">
    <property type="entry name" value="WH_DNA-bd_sf"/>
</dbReference>
<keyword evidence="5" id="KW-0238">DNA-binding</keyword>
<comment type="subcellular location">
    <subcellularLocation>
        <location evidence="1">Nucleus</location>
    </subcellularLocation>
</comment>
<keyword evidence="13" id="KW-1185">Reference proteome</keyword>
<evidence type="ECO:0000256" key="1">
    <source>
        <dbReference type="ARBA" id="ARBA00004123"/>
    </source>
</evidence>
<evidence type="ECO:0000256" key="8">
    <source>
        <dbReference type="RuleBase" id="RU004020"/>
    </source>
</evidence>
<evidence type="ECO:0000256" key="7">
    <source>
        <dbReference type="ARBA" id="ARBA00023242"/>
    </source>
</evidence>
<dbReference type="EMBL" id="JABFUD020000017">
    <property type="protein sequence ID" value="KAI5066964.1"/>
    <property type="molecule type" value="Genomic_DNA"/>
</dbReference>
<dbReference type="GO" id="GO:0006357">
    <property type="term" value="P:regulation of transcription by RNA polymerase II"/>
    <property type="evidence" value="ECO:0007669"/>
    <property type="project" value="TreeGrafter"/>
</dbReference>
<dbReference type="Proteomes" id="UP000886520">
    <property type="component" value="Chromosome 17"/>
</dbReference>
<dbReference type="GO" id="GO:0003700">
    <property type="term" value="F:DNA-binding transcription factor activity"/>
    <property type="evidence" value="ECO:0007669"/>
    <property type="project" value="InterPro"/>
</dbReference>
<keyword evidence="6" id="KW-0804">Transcription</keyword>
<dbReference type="Gene3D" id="1.10.10.10">
    <property type="entry name" value="Winged helix-like DNA-binding domain superfamily/Winged helix DNA-binding domain"/>
    <property type="match status" value="1"/>
</dbReference>
<organism evidence="12 13">
    <name type="scientific">Adiantum capillus-veneris</name>
    <name type="common">Maidenhair fern</name>
    <dbReference type="NCBI Taxonomy" id="13818"/>
    <lineage>
        <taxon>Eukaryota</taxon>
        <taxon>Viridiplantae</taxon>
        <taxon>Streptophyta</taxon>
        <taxon>Embryophyta</taxon>
        <taxon>Tracheophyta</taxon>
        <taxon>Polypodiopsida</taxon>
        <taxon>Polypodiidae</taxon>
        <taxon>Polypodiales</taxon>
        <taxon>Pteridineae</taxon>
        <taxon>Pteridaceae</taxon>
        <taxon>Vittarioideae</taxon>
        <taxon>Adiantum</taxon>
    </lineage>
</organism>
<comment type="similarity">
    <text evidence="8">Belongs to the HSF family.</text>
</comment>
<keyword evidence="9" id="KW-0175">Coiled coil</keyword>
<protein>
    <recommendedName>
        <fullName evidence="11">HSF-type DNA-binding domain-containing protein</fullName>
    </recommendedName>
</protein>
<evidence type="ECO:0000256" key="10">
    <source>
        <dbReference type="SAM" id="MobiDB-lite"/>
    </source>
</evidence>
<evidence type="ECO:0000313" key="12">
    <source>
        <dbReference type="EMBL" id="KAI5066964.1"/>
    </source>
</evidence>
<feature type="coiled-coil region" evidence="9">
    <location>
        <begin position="260"/>
        <end position="287"/>
    </location>
</feature>
<evidence type="ECO:0000313" key="13">
    <source>
        <dbReference type="Proteomes" id="UP000886520"/>
    </source>
</evidence>
<dbReference type="Pfam" id="PF00447">
    <property type="entry name" value="HSF_DNA-bind"/>
    <property type="match status" value="1"/>
</dbReference>
<dbReference type="PANTHER" id="PTHR10015">
    <property type="entry name" value="HEAT SHOCK TRANSCRIPTION FACTOR"/>
    <property type="match status" value="1"/>
</dbReference>
<evidence type="ECO:0000256" key="3">
    <source>
        <dbReference type="ARBA" id="ARBA00023015"/>
    </source>
</evidence>
<name>A0A9D4UFH1_ADICA</name>
<gene>
    <name evidence="12" type="ORF">GOP47_0017492</name>
</gene>
<keyword evidence="2" id="KW-0597">Phosphoprotein</keyword>
<evidence type="ECO:0000256" key="9">
    <source>
        <dbReference type="SAM" id="Coils"/>
    </source>
</evidence>
<dbReference type="FunFam" id="1.10.10.10:FF:000057">
    <property type="entry name" value="Heat shock transcription factor 1"/>
    <property type="match status" value="1"/>
</dbReference>
<accession>A0A9D4UFH1</accession>
<evidence type="ECO:0000256" key="2">
    <source>
        <dbReference type="ARBA" id="ARBA00022553"/>
    </source>
</evidence>
<dbReference type="GO" id="GO:0005634">
    <property type="term" value="C:nucleus"/>
    <property type="evidence" value="ECO:0007669"/>
    <property type="project" value="UniProtKB-SubCell"/>
</dbReference>
<sequence>MASSSSRAPMPTSQVVPTLAAVAASPSALRSPIDLAAGSAAAASMPASSSQGPGTTQSAFSDIRTACVDHLPAPRASNTPSVADFGNLATLSDAHPNHPHTSSALPIVAPAPNVPAPFLTKTYDLVDDGDTDNTISWSSEGSSFIVWNPPELCQRLLPRYFKHSNFSSFIRQLNTYGFRKIDPERWEFANDNFVKGQRQLLGCIHRRKPASNSSGTSSQHHHHHHHTEERSSSSTMGGGPSGSSASAILEVGKFGIDGDLNRLKRDKDVLMMEVLRLRQQLQITERELQTMWQRLQLSENCQQHMIAFIAKAMHNPAFLSQLMQQQYSKLNDIPKRRRLTDQQACSAESGEMMNPDCASGSCEAPNPNQQQAMDCEAVQEAATLSMKVDMASQSQMQLIDYPLKTLNELVEEARLIGSVASSMREGTPGAQLAERSSSPLPMQLLQSNIVHGSTVCGTPLQCSANAYLHAATSPFANSIKTEQPPYVKHETHQKYVGVCGASHDYIGQDFPPVESTLNIQADLYATPADLTFARNASDWEELLGAGSSTPSISHLASDVCQDSAQGGQAASFVCTSEGTDTDSSWMKFKDL</sequence>